<dbReference type="SUPFAM" id="SSF51182">
    <property type="entry name" value="RmlC-like cupins"/>
    <property type="match status" value="1"/>
</dbReference>
<accession>A0A6J7BLY9</accession>
<evidence type="ECO:0000313" key="1">
    <source>
        <dbReference type="EMBL" id="CAB4365099.1"/>
    </source>
</evidence>
<dbReference type="EMBL" id="CAESGF010000024">
    <property type="protein sequence ID" value="CAB4365099.1"/>
    <property type="molecule type" value="Genomic_DNA"/>
</dbReference>
<dbReference type="InterPro" id="IPR014710">
    <property type="entry name" value="RmlC-like_jellyroll"/>
</dbReference>
<protein>
    <submittedName>
        <fullName evidence="3">Unannotated protein</fullName>
    </submittedName>
</protein>
<evidence type="ECO:0000313" key="2">
    <source>
        <dbReference type="EMBL" id="CAB4738384.1"/>
    </source>
</evidence>
<dbReference type="Pfam" id="PF05962">
    <property type="entry name" value="HutD"/>
    <property type="match status" value="1"/>
</dbReference>
<dbReference type="Gene3D" id="2.60.120.10">
    <property type="entry name" value="Jelly Rolls"/>
    <property type="match status" value="1"/>
</dbReference>
<gene>
    <name evidence="2" type="ORF">UFOPK2656_02713</name>
    <name evidence="3" type="ORF">UFOPK3267_00129</name>
    <name evidence="4" type="ORF">UFOPK3651_02707</name>
    <name evidence="5" type="ORF">UFOPK3931_01418</name>
    <name evidence="1" type="ORF">UFOPK4189_02855</name>
</gene>
<dbReference type="EMBL" id="CAFBOL010000032">
    <property type="protein sequence ID" value="CAB4990165.1"/>
    <property type="molecule type" value="Genomic_DNA"/>
</dbReference>
<evidence type="ECO:0000313" key="4">
    <source>
        <dbReference type="EMBL" id="CAB4948867.1"/>
    </source>
</evidence>
<sequence length="175" mass="19009">MRLIPLSDAQREPWRNGGGWTREITRFPADSAEFDWRLSVAEVEADGPFSRFDGCDRILVLLGGNGMELHTVGPPVTLRAPHDHLRFPGELAISARLIAGPTTDLNLIWRRDRCTVVLHQIDPRAPMHIGGLPGEVVVAFTVATGAARVSEPGEGLLVGSDEYAIAFVIAPPATR</sequence>
<dbReference type="CDD" id="cd20293">
    <property type="entry name" value="cupin_HutD_N"/>
    <property type="match status" value="1"/>
</dbReference>
<proteinExistence type="predicted"/>
<dbReference type="InterPro" id="IPR011051">
    <property type="entry name" value="RmlC_Cupin_sf"/>
</dbReference>
<dbReference type="PANTHER" id="PTHR37943">
    <property type="entry name" value="PROTEIN VES"/>
    <property type="match status" value="1"/>
</dbReference>
<dbReference type="EMBL" id="CAFBIY010000004">
    <property type="protein sequence ID" value="CAB4846185.1"/>
    <property type="molecule type" value="Genomic_DNA"/>
</dbReference>
<name>A0A6J7BLY9_9ZZZZ</name>
<dbReference type="PANTHER" id="PTHR37943:SF1">
    <property type="entry name" value="PROTEIN VES"/>
    <property type="match status" value="1"/>
</dbReference>
<reference evidence="3" key="1">
    <citation type="submission" date="2020-05" db="EMBL/GenBank/DDBJ databases">
        <authorList>
            <person name="Chiriac C."/>
            <person name="Salcher M."/>
            <person name="Ghai R."/>
            <person name="Kavagutti S V."/>
        </authorList>
    </citation>
    <scope>NUCLEOTIDE SEQUENCE</scope>
</reference>
<dbReference type="InterPro" id="IPR010282">
    <property type="entry name" value="Uncharacterised_HutD/Ves"/>
</dbReference>
<dbReference type="EMBL" id="CAFBMT010000020">
    <property type="protein sequence ID" value="CAB4948867.1"/>
    <property type="molecule type" value="Genomic_DNA"/>
</dbReference>
<dbReference type="AlphaFoldDB" id="A0A6J7BLY9"/>
<dbReference type="EMBL" id="CAEZYF010000022">
    <property type="protein sequence ID" value="CAB4738384.1"/>
    <property type="molecule type" value="Genomic_DNA"/>
</dbReference>
<evidence type="ECO:0000313" key="3">
    <source>
        <dbReference type="EMBL" id="CAB4846185.1"/>
    </source>
</evidence>
<evidence type="ECO:0000313" key="5">
    <source>
        <dbReference type="EMBL" id="CAB4990165.1"/>
    </source>
</evidence>
<organism evidence="3">
    <name type="scientific">freshwater metagenome</name>
    <dbReference type="NCBI Taxonomy" id="449393"/>
    <lineage>
        <taxon>unclassified sequences</taxon>
        <taxon>metagenomes</taxon>
        <taxon>ecological metagenomes</taxon>
    </lineage>
</organism>